<sequence length="93" mass="10187">MLSSVFMATSSIQRIRELRDTSIPKDSLLGNLLPDSSVLNVTNIPRQCGLLSDDEITITEQYSATQLVTKLAQGQLTAQQVIKAYLKRAGIAH</sequence>
<name>A0A820NI48_9BILA</name>
<dbReference type="Proteomes" id="UP000663836">
    <property type="component" value="Unassembled WGS sequence"/>
</dbReference>
<dbReference type="SUPFAM" id="SSF75304">
    <property type="entry name" value="Amidase signature (AS) enzymes"/>
    <property type="match status" value="1"/>
</dbReference>
<accession>A0A820NI48</accession>
<gene>
    <name evidence="1" type="ORF">JBS370_LOCUS43093</name>
</gene>
<comment type="caution">
    <text evidence="1">The sequence shown here is derived from an EMBL/GenBank/DDBJ whole genome shotgun (WGS) entry which is preliminary data.</text>
</comment>
<reference evidence="1" key="1">
    <citation type="submission" date="2021-02" db="EMBL/GenBank/DDBJ databases">
        <authorList>
            <person name="Nowell W R."/>
        </authorList>
    </citation>
    <scope>NUCLEOTIDE SEQUENCE</scope>
</reference>
<dbReference type="AlphaFoldDB" id="A0A820NI48"/>
<dbReference type="PANTHER" id="PTHR46072:SF11">
    <property type="entry name" value="AMIDASE-RELATED"/>
    <property type="match status" value="1"/>
</dbReference>
<evidence type="ECO:0000313" key="1">
    <source>
        <dbReference type="EMBL" id="CAF4389077.1"/>
    </source>
</evidence>
<dbReference type="InterPro" id="IPR036928">
    <property type="entry name" value="AS_sf"/>
</dbReference>
<dbReference type="EMBL" id="CAJOBD010063017">
    <property type="protein sequence ID" value="CAF4389077.1"/>
    <property type="molecule type" value="Genomic_DNA"/>
</dbReference>
<proteinExistence type="predicted"/>
<organism evidence="1 2">
    <name type="scientific">Rotaria sordida</name>
    <dbReference type="NCBI Taxonomy" id="392033"/>
    <lineage>
        <taxon>Eukaryota</taxon>
        <taxon>Metazoa</taxon>
        <taxon>Spiralia</taxon>
        <taxon>Gnathifera</taxon>
        <taxon>Rotifera</taxon>
        <taxon>Eurotatoria</taxon>
        <taxon>Bdelloidea</taxon>
        <taxon>Philodinida</taxon>
        <taxon>Philodinidae</taxon>
        <taxon>Rotaria</taxon>
    </lineage>
</organism>
<protein>
    <submittedName>
        <fullName evidence="1">Uncharacterized protein</fullName>
    </submittedName>
</protein>
<dbReference type="PANTHER" id="PTHR46072">
    <property type="entry name" value="AMIDASE-RELATED-RELATED"/>
    <property type="match status" value="1"/>
</dbReference>
<evidence type="ECO:0000313" key="2">
    <source>
        <dbReference type="Proteomes" id="UP000663836"/>
    </source>
</evidence>